<organism evidence="1 2">
    <name type="scientific">Brachionus plicatilis</name>
    <name type="common">Marine rotifer</name>
    <name type="synonym">Brachionus muelleri</name>
    <dbReference type="NCBI Taxonomy" id="10195"/>
    <lineage>
        <taxon>Eukaryota</taxon>
        <taxon>Metazoa</taxon>
        <taxon>Spiralia</taxon>
        <taxon>Gnathifera</taxon>
        <taxon>Rotifera</taxon>
        <taxon>Eurotatoria</taxon>
        <taxon>Monogononta</taxon>
        <taxon>Pseudotrocha</taxon>
        <taxon>Ploima</taxon>
        <taxon>Brachionidae</taxon>
        <taxon>Brachionus</taxon>
    </lineage>
</organism>
<proteinExistence type="predicted"/>
<dbReference type="Proteomes" id="UP000276133">
    <property type="component" value="Unassembled WGS sequence"/>
</dbReference>
<reference evidence="1 2" key="1">
    <citation type="journal article" date="2018" name="Sci. Rep.">
        <title>Genomic signatures of local adaptation to the degree of environmental predictability in rotifers.</title>
        <authorList>
            <person name="Franch-Gras L."/>
            <person name="Hahn C."/>
            <person name="Garcia-Roger E.M."/>
            <person name="Carmona M.J."/>
            <person name="Serra M."/>
            <person name="Gomez A."/>
        </authorList>
    </citation>
    <scope>NUCLEOTIDE SEQUENCE [LARGE SCALE GENOMIC DNA]</scope>
    <source>
        <strain evidence="1">HYR1</strain>
    </source>
</reference>
<protein>
    <submittedName>
        <fullName evidence="1">Uncharacterized protein</fullName>
    </submittedName>
</protein>
<keyword evidence="2" id="KW-1185">Reference proteome</keyword>
<dbReference type="AlphaFoldDB" id="A0A3M7SQP5"/>
<name>A0A3M7SQP5_BRAPC</name>
<evidence type="ECO:0000313" key="1">
    <source>
        <dbReference type="EMBL" id="RNA38015.1"/>
    </source>
</evidence>
<dbReference type="EMBL" id="REGN01000935">
    <property type="protein sequence ID" value="RNA38015.1"/>
    <property type="molecule type" value="Genomic_DNA"/>
</dbReference>
<evidence type="ECO:0000313" key="2">
    <source>
        <dbReference type="Proteomes" id="UP000276133"/>
    </source>
</evidence>
<comment type="caution">
    <text evidence="1">The sequence shown here is derived from an EMBL/GenBank/DDBJ whole genome shotgun (WGS) entry which is preliminary data.</text>
</comment>
<sequence>MFLTFILNKKVKSSPIVLDTKKKILFLLFVSYFTKAVIKNLFGSLNTTLLVRGRETSKKIS</sequence>
<gene>
    <name evidence="1" type="ORF">BpHYR1_002529</name>
</gene>
<accession>A0A3M7SQP5</accession>